<sequence>MDEQTALVLALQLVALFSIAGALLLYLLCKIRTNSNPEIGDSIPGGGKPILVTSCDNAIGLQ</sequence>
<dbReference type="AlphaFoldDB" id="A0A8K0DAW7"/>
<keyword evidence="1" id="KW-0812">Transmembrane</keyword>
<dbReference type="Proteomes" id="UP000801492">
    <property type="component" value="Unassembled WGS sequence"/>
</dbReference>
<comment type="caution">
    <text evidence="2">The sequence shown here is derived from an EMBL/GenBank/DDBJ whole genome shotgun (WGS) entry which is preliminary data.</text>
</comment>
<dbReference type="EMBL" id="VTPC01002590">
    <property type="protein sequence ID" value="KAF2899853.1"/>
    <property type="molecule type" value="Genomic_DNA"/>
</dbReference>
<evidence type="ECO:0000313" key="2">
    <source>
        <dbReference type="EMBL" id="KAF2899853.1"/>
    </source>
</evidence>
<evidence type="ECO:0000256" key="1">
    <source>
        <dbReference type="SAM" id="Phobius"/>
    </source>
</evidence>
<feature type="transmembrane region" description="Helical" evidence="1">
    <location>
        <begin position="6"/>
        <end position="28"/>
    </location>
</feature>
<accession>A0A8K0DAW7</accession>
<gene>
    <name evidence="2" type="ORF">ILUMI_06332</name>
</gene>
<keyword evidence="1" id="KW-1133">Transmembrane helix</keyword>
<dbReference type="OrthoDB" id="9876299at2759"/>
<keyword evidence="1" id="KW-0472">Membrane</keyword>
<evidence type="ECO:0000313" key="3">
    <source>
        <dbReference type="Proteomes" id="UP000801492"/>
    </source>
</evidence>
<protein>
    <submittedName>
        <fullName evidence="2">Uncharacterized protein</fullName>
    </submittedName>
</protein>
<proteinExistence type="predicted"/>
<feature type="non-terminal residue" evidence="2">
    <location>
        <position position="62"/>
    </location>
</feature>
<reference evidence="2" key="1">
    <citation type="submission" date="2019-08" db="EMBL/GenBank/DDBJ databases">
        <title>The genome of the North American firefly Photinus pyralis.</title>
        <authorList>
            <consortium name="Photinus pyralis genome working group"/>
            <person name="Fallon T.R."/>
            <person name="Sander Lower S.E."/>
            <person name="Weng J.-K."/>
        </authorList>
    </citation>
    <scope>NUCLEOTIDE SEQUENCE</scope>
    <source>
        <strain evidence="2">TRF0915ILg1</strain>
        <tissue evidence="2">Whole body</tissue>
    </source>
</reference>
<organism evidence="2 3">
    <name type="scientific">Ignelater luminosus</name>
    <name type="common">Cucubano</name>
    <name type="synonym">Pyrophorus luminosus</name>
    <dbReference type="NCBI Taxonomy" id="2038154"/>
    <lineage>
        <taxon>Eukaryota</taxon>
        <taxon>Metazoa</taxon>
        <taxon>Ecdysozoa</taxon>
        <taxon>Arthropoda</taxon>
        <taxon>Hexapoda</taxon>
        <taxon>Insecta</taxon>
        <taxon>Pterygota</taxon>
        <taxon>Neoptera</taxon>
        <taxon>Endopterygota</taxon>
        <taxon>Coleoptera</taxon>
        <taxon>Polyphaga</taxon>
        <taxon>Elateriformia</taxon>
        <taxon>Elateroidea</taxon>
        <taxon>Elateridae</taxon>
        <taxon>Agrypninae</taxon>
        <taxon>Pyrophorini</taxon>
        <taxon>Ignelater</taxon>
    </lineage>
</organism>
<name>A0A8K0DAW7_IGNLU</name>
<keyword evidence="3" id="KW-1185">Reference proteome</keyword>